<accession>A0ABQ7G279</accession>
<organism evidence="1 2">
    <name type="scientific">Dunaliella salina</name>
    <name type="common">Green alga</name>
    <name type="synonym">Protococcus salinus</name>
    <dbReference type="NCBI Taxonomy" id="3046"/>
    <lineage>
        <taxon>Eukaryota</taxon>
        <taxon>Viridiplantae</taxon>
        <taxon>Chlorophyta</taxon>
        <taxon>core chlorophytes</taxon>
        <taxon>Chlorophyceae</taxon>
        <taxon>CS clade</taxon>
        <taxon>Chlamydomonadales</taxon>
        <taxon>Dunaliellaceae</taxon>
        <taxon>Dunaliella</taxon>
    </lineage>
</organism>
<protein>
    <submittedName>
        <fullName evidence="1">Uncharacterized protein</fullName>
    </submittedName>
</protein>
<dbReference type="EMBL" id="MU070257">
    <property type="protein sequence ID" value="KAF5828706.1"/>
    <property type="molecule type" value="Genomic_DNA"/>
</dbReference>
<dbReference type="Proteomes" id="UP000815325">
    <property type="component" value="Unassembled WGS sequence"/>
</dbReference>
<comment type="caution">
    <text evidence="1">The sequence shown here is derived from an EMBL/GenBank/DDBJ whole genome shotgun (WGS) entry which is preliminary data.</text>
</comment>
<gene>
    <name evidence="1" type="ORF">DUNSADRAFT_17190</name>
</gene>
<sequence length="63" mass="7151">MRFKSLCPDKEYLEHVSWPIVYEAFKPLCLINNAVLPATACAASCHFFSVYAFNAYQVDMQAS</sequence>
<reference evidence="1" key="1">
    <citation type="submission" date="2017-08" db="EMBL/GenBank/DDBJ databases">
        <authorList>
            <person name="Polle J.E."/>
            <person name="Barry K."/>
            <person name="Cushman J."/>
            <person name="Schmutz J."/>
            <person name="Tran D."/>
            <person name="Hathwaick L.T."/>
            <person name="Yim W.C."/>
            <person name="Jenkins J."/>
            <person name="Mckie-Krisberg Z.M."/>
            <person name="Prochnik S."/>
            <person name="Lindquist E."/>
            <person name="Dockter R.B."/>
            <person name="Adam C."/>
            <person name="Molina H."/>
            <person name="Bunkerborg J."/>
            <person name="Jin E."/>
            <person name="Buchheim M."/>
            <person name="Magnuson J."/>
        </authorList>
    </citation>
    <scope>NUCLEOTIDE SEQUENCE</scope>
    <source>
        <strain evidence="1">CCAP 19/18</strain>
    </source>
</reference>
<evidence type="ECO:0000313" key="1">
    <source>
        <dbReference type="EMBL" id="KAF5828706.1"/>
    </source>
</evidence>
<proteinExistence type="predicted"/>
<name>A0ABQ7G279_DUNSA</name>
<keyword evidence="2" id="KW-1185">Reference proteome</keyword>
<evidence type="ECO:0000313" key="2">
    <source>
        <dbReference type="Proteomes" id="UP000815325"/>
    </source>
</evidence>